<keyword evidence="2" id="KW-1185">Reference proteome</keyword>
<accession>A0AAV0BB76</accession>
<reference evidence="1" key="1">
    <citation type="submission" date="2022-06" db="EMBL/GenBank/DDBJ databases">
        <authorList>
            <consortium name="SYNGENTA / RWTH Aachen University"/>
        </authorList>
    </citation>
    <scope>NUCLEOTIDE SEQUENCE</scope>
</reference>
<sequence length="562" mass="64511">PVGSDLYYSIHHFENLGKMDARCKKGRLVGFDKVLHSYHVMFKERPAVSIEQDQPTEPIHNETSNIQETGDDNVEEVLTQGVEHADTLDKKQSLERAKKINRATRHKTPIHRYGNWAAHLAQLANGDELKIDFKENNKKQYLEAMAFQTFVKENTIVPDSFVKAKQSKNELNGRRLYFWKLTPLLKMEQSDFVMAYLNSELSEEEALYISIPEGFVEWLSDTKQETYTQEKARILINNPEKFILQAGTNTMSSRFTKNGYRISNADPCLLSPVRECEDFNHKSFDVRWKGGANLHEIREDLEYLGKEHCKLWFGLKWMANSLLTSSNFHNWIAINRGHEDEQQAIVFLAVGNLKKNFLRELFMECLVLLLEEGITEDSVFGGDLLLGGDLWSEDYPGVSKWMEAQTDRLDYDLRGWEPAEYEYLKVYPAVNSESKISVYTEDGDLIRQVNMTFPVGKTSVKRLQKGLATSVWFCNIFARLQRHPRLKDLFVVKDPPNPIRQTSESYRSNQSPTTRAQLVSTLISNAVPIEISAPRRPTPNILPEVIGSTQKPSVCALQADQH</sequence>
<dbReference type="EMBL" id="CALTRL010004968">
    <property type="protein sequence ID" value="CAH7683859.1"/>
    <property type="molecule type" value="Genomic_DNA"/>
</dbReference>
<dbReference type="AlphaFoldDB" id="A0AAV0BB76"/>
<gene>
    <name evidence="1" type="ORF">PPACK8108_LOCUS17637</name>
</gene>
<protein>
    <submittedName>
        <fullName evidence="1">Uncharacterized protein</fullName>
    </submittedName>
</protein>
<evidence type="ECO:0000313" key="1">
    <source>
        <dbReference type="EMBL" id="CAH7683859.1"/>
    </source>
</evidence>
<dbReference type="Proteomes" id="UP001153365">
    <property type="component" value="Unassembled WGS sequence"/>
</dbReference>
<organism evidence="1 2">
    <name type="scientific">Phakopsora pachyrhizi</name>
    <name type="common">Asian soybean rust disease fungus</name>
    <dbReference type="NCBI Taxonomy" id="170000"/>
    <lineage>
        <taxon>Eukaryota</taxon>
        <taxon>Fungi</taxon>
        <taxon>Dikarya</taxon>
        <taxon>Basidiomycota</taxon>
        <taxon>Pucciniomycotina</taxon>
        <taxon>Pucciniomycetes</taxon>
        <taxon>Pucciniales</taxon>
        <taxon>Phakopsoraceae</taxon>
        <taxon>Phakopsora</taxon>
    </lineage>
</organism>
<feature type="non-terminal residue" evidence="1">
    <location>
        <position position="1"/>
    </location>
</feature>
<name>A0AAV0BB76_PHAPC</name>
<proteinExistence type="predicted"/>
<evidence type="ECO:0000313" key="2">
    <source>
        <dbReference type="Proteomes" id="UP001153365"/>
    </source>
</evidence>
<comment type="caution">
    <text evidence="1">The sequence shown here is derived from an EMBL/GenBank/DDBJ whole genome shotgun (WGS) entry which is preliminary data.</text>
</comment>